<evidence type="ECO:0000313" key="1">
    <source>
        <dbReference type="EMBL" id="MBA5689231.1"/>
    </source>
</evidence>
<proteinExistence type="predicted"/>
<accession>A0A7W2FCG7</accession>
<protein>
    <submittedName>
        <fullName evidence="1">Uncharacterized protein</fullName>
    </submittedName>
</protein>
<dbReference type="AlphaFoldDB" id="A0A7W2FCG7"/>
<name>A0A7W2FCG7_9BURK</name>
<dbReference type="EMBL" id="JACEZU010000010">
    <property type="protein sequence ID" value="MBA5689231.1"/>
    <property type="molecule type" value="Genomic_DNA"/>
</dbReference>
<sequence length="189" mass="20074">MRRAVIVATVVAAAVAGWVAWPSIARQAGMVGGIGAAPARAGGADAGTGGRQWFEAVPEHDAQLQRVPLTPVDSSGSAWLSMADAREHGDARTPPIQRDEARTPPTAAELADPQAYQQYQQGQQLRVLGAFAGAAAAELPRLQADMERGRAAGVPAEQIAKVEEKIRRIEQQRRRILREHPELAGAASH</sequence>
<dbReference type="Proteomes" id="UP000573499">
    <property type="component" value="Unassembled WGS sequence"/>
</dbReference>
<organism evidence="1 2">
    <name type="scientific">Rugamonas apoptosis</name>
    <dbReference type="NCBI Taxonomy" id="2758570"/>
    <lineage>
        <taxon>Bacteria</taxon>
        <taxon>Pseudomonadati</taxon>
        <taxon>Pseudomonadota</taxon>
        <taxon>Betaproteobacteria</taxon>
        <taxon>Burkholderiales</taxon>
        <taxon>Oxalobacteraceae</taxon>
        <taxon>Telluria group</taxon>
        <taxon>Rugamonas</taxon>
    </lineage>
</organism>
<reference evidence="1 2" key="1">
    <citation type="submission" date="2020-07" db="EMBL/GenBank/DDBJ databases">
        <title>Novel species isolated from subtropical streams in China.</title>
        <authorList>
            <person name="Lu H."/>
        </authorList>
    </citation>
    <scope>NUCLEOTIDE SEQUENCE [LARGE SCALE GENOMIC DNA]</scope>
    <source>
        <strain evidence="1 2">LX47W</strain>
    </source>
</reference>
<comment type="caution">
    <text evidence="1">The sequence shown here is derived from an EMBL/GenBank/DDBJ whole genome shotgun (WGS) entry which is preliminary data.</text>
</comment>
<evidence type="ECO:0000313" key="2">
    <source>
        <dbReference type="Proteomes" id="UP000573499"/>
    </source>
</evidence>
<dbReference type="RefSeq" id="WP_182155618.1">
    <property type="nucleotide sequence ID" value="NZ_JACEZU010000010.1"/>
</dbReference>
<gene>
    <name evidence="1" type="ORF">H3H39_19495</name>
</gene>
<keyword evidence="2" id="KW-1185">Reference proteome</keyword>